<dbReference type="Proteomes" id="UP000291469">
    <property type="component" value="Chromosome"/>
</dbReference>
<dbReference type="PANTHER" id="PTHR30071">
    <property type="entry name" value="HEME EXPORTER PROTEIN C"/>
    <property type="match status" value="1"/>
</dbReference>
<protein>
    <submittedName>
        <fullName evidence="9">C-type cytochrome biogenesis protein CcsB</fullName>
    </submittedName>
</protein>
<comment type="subcellular location">
    <subcellularLocation>
        <location evidence="1">Membrane</location>
        <topology evidence="1">Multi-pass membrane protein</topology>
    </subcellularLocation>
</comment>
<sequence>MRGWARPARIRASPAHGGTSRSVRTNRARKPMPDAEMFNEAWNTASNNLFYGALIAYLVGMVGYFFRMAYTHVGPDGTQATSPIGRRVGLAATVVTVGGAAAHLVSIVLRGLAAGRAPWANMYEYSSGLAFLVVVIGLIVLQRRYGYTHVVGFVIALAVLIMAGGLMLYAAPDPLQPSLQSWWIRVHVSAAMVASSIFTVAFVATALYLVKDTAERRLAERSGQAFGGSTVGAANVDGPSGRPEDEVAIDADAPMVAPATAQREVLGLWPFLVVPAVIVAGYVLAVWQAPVAAVISGGVAALLGGSLRYAVPYLPAAAQLDNVAYRTVAFAFPIWTFAVIAGAIWAEEAWGRYWGWDPKETASFVTWVFYAGYLHARATRGWRGRGAAWIGVVSFIALVVTFYAVNLFVVGLHSYAGV</sequence>
<organism evidence="9 10">
    <name type="scientific">Egibacter rhizosphaerae</name>
    <dbReference type="NCBI Taxonomy" id="1670831"/>
    <lineage>
        <taxon>Bacteria</taxon>
        <taxon>Bacillati</taxon>
        <taxon>Actinomycetota</taxon>
        <taxon>Nitriliruptoria</taxon>
        <taxon>Egibacterales</taxon>
        <taxon>Egibacteraceae</taxon>
        <taxon>Egibacter</taxon>
    </lineage>
</organism>
<evidence type="ECO:0000256" key="5">
    <source>
        <dbReference type="ARBA" id="ARBA00023136"/>
    </source>
</evidence>
<keyword evidence="3" id="KW-0201">Cytochrome c-type biogenesis</keyword>
<evidence type="ECO:0000259" key="8">
    <source>
        <dbReference type="Pfam" id="PF01578"/>
    </source>
</evidence>
<feature type="domain" description="Cytochrome c assembly protein" evidence="8">
    <location>
        <begin position="119"/>
        <end position="413"/>
    </location>
</feature>
<feature type="transmembrane region" description="Helical" evidence="7">
    <location>
        <begin position="49"/>
        <end position="67"/>
    </location>
</feature>
<feature type="transmembrane region" description="Helical" evidence="7">
    <location>
        <begin position="182"/>
        <end position="210"/>
    </location>
</feature>
<feature type="region of interest" description="Disordered" evidence="6">
    <location>
        <begin position="1"/>
        <end position="30"/>
    </location>
</feature>
<dbReference type="NCBIfam" id="TIGR03144">
    <property type="entry name" value="cytochr_II_ccsB"/>
    <property type="match status" value="1"/>
</dbReference>
<evidence type="ECO:0000256" key="4">
    <source>
        <dbReference type="ARBA" id="ARBA00022989"/>
    </source>
</evidence>
<keyword evidence="10" id="KW-1185">Reference proteome</keyword>
<dbReference type="KEGG" id="erz:ER308_12730"/>
<feature type="transmembrane region" description="Helical" evidence="7">
    <location>
        <begin position="88"/>
        <end position="113"/>
    </location>
</feature>
<evidence type="ECO:0000256" key="2">
    <source>
        <dbReference type="ARBA" id="ARBA00022692"/>
    </source>
</evidence>
<feature type="transmembrane region" description="Helical" evidence="7">
    <location>
        <begin position="323"/>
        <end position="346"/>
    </location>
</feature>
<dbReference type="InterPro" id="IPR045062">
    <property type="entry name" value="Cyt_c_biogenesis_CcsA/CcmC"/>
</dbReference>
<feature type="transmembrane region" description="Helical" evidence="7">
    <location>
        <begin position="388"/>
        <end position="412"/>
    </location>
</feature>
<dbReference type="InterPro" id="IPR002541">
    <property type="entry name" value="Cyt_c_assembly"/>
</dbReference>
<gene>
    <name evidence="9" type="primary">ccsB</name>
    <name evidence="9" type="ORF">ER308_12730</name>
</gene>
<dbReference type="EMBL" id="CP036402">
    <property type="protein sequence ID" value="QBI20344.1"/>
    <property type="molecule type" value="Genomic_DNA"/>
</dbReference>
<evidence type="ECO:0000313" key="9">
    <source>
        <dbReference type="EMBL" id="QBI20344.1"/>
    </source>
</evidence>
<evidence type="ECO:0000256" key="3">
    <source>
        <dbReference type="ARBA" id="ARBA00022748"/>
    </source>
</evidence>
<dbReference type="GO" id="GO:0005886">
    <property type="term" value="C:plasma membrane"/>
    <property type="evidence" value="ECO:0007669"/>
    <property type="project" value="TreeGrafter"/>
</dbReference>
<dbReference type="GO" id="GO:0020037">
    <property type="term" value="F:heme binding"/>
    <property type="evidence" value="ECO:0007669"/>
    <property type="project" value="InterPro"/>
</dbReference>
<dbReference type="PANTHER" id="PTHR30071:SF1">
    <property type="entry name" value="CYTOCHROME B_B6 PROTEIN-RELATED"/>
    <property type="match status" value="1"/>
</dbReference>
<reference evidence="9 10" key="1">
    <citation type="submission" date="2019-01" db="EMBL/GenBank/DDBJ databases">
        <title>Egibacter rhizosphaerae EGI 80759T.</title>
        <authorList>
            <person name="Chen D.-D."/>
            <person name="Tian Y."/>
            <person name="Jiao J.-Y."/>
            <person name="Zhang X.-T."/>
            <person name="Zhang Y.-G."/>
            <person name="Zhang Y."/>
            <person name="Xiao M."/>
            <person name="Shu W.-S."/>
            <person name="Li W.-J."/>
        </authorList>
    </citation>
    <scope>NUCLEOTIDE SEQUENCE [LARGE SCALE GENOMIC DNA]</scope>
    <source>
        <strain evidence="9 10">EGI 80759</strain>
    </source>
</reference>
<feature type="transmembrane region" description="Helical" evidence="7">
    <location>
        <begin position="361"/>
        <end position="376"/>
    </location>
</feature>
<name>A0A411YGF9_9ACTN</name>
<evidence type="ECO:0000313" key="10">
    <source>
        <dbReference type="Proteomes" id="UP000291469"/>
    </source>
</evidence>
<accession>A0A411YGF9</accession>
<feature type="transmembrane region" description="Helical" evidence="7">
    <location>
        <begin position="125"/>
        <end position="141"/>
    </location>
</feature>
<feature type="transmembrane region" description="Helical" evidence="7">
    <location>
        <begin position="291"/>
        <end position="311"/>
    </location>
</feature>
<evidence type="ECO:0000256" key="6">
    <source>
        <dbReference type="SAM" id="MobiDB-lite"/>
    </source>
</evidence>
<dbReference type="InterPro" id="IPR017562">
    <property type="entry name" value="Cyt_c_biogenesis_CcsA"/>
</dbReference>
<dbReference type="Pfam" id="PF01578">
    <property type="entry name" value="Cytochrom_C_asm"/>
    <property type="match status" value="1"/>
</dbReference>
<dbReference type="GO" id="GO:0017004">
    <property type="term" value="P:cytochrome complex assembly"/>
    <property type="evidence" value="ECO:0007669"/>
    <property type="project" value="UniProtKB-KW"/>
</dbReference>
<feature type="transmembrane region" description="Helical" evidence="7">
    <location>
        <begin position="265"/>
        <end position="285"/>
    </location>
</feature>
<proteinExistence type="predicted"/>
<keyword evidence="2 7" id="KW-0812">Transmembrane</keyword>
<feature type="transmembrane region" description="Helical" evidence="7">
    <location>
        <begin position="150"/>
        <end position="170"/>
    </location>
</feature>
<keyword evidence="4 7" id="KW-1133">Transmembrane helix</keyword>
<dbReference type="AlphaFoldDB" id="A0A411YGF9"/>
<evidence type="ECO:0000256" key="7">
    <source>
        <dbReference type="SAM" id="Phobius"/>
    </source>
</evidence>
<keyword evidence="5 7" id="KW-0472">Membrane</keyword>
<dbReference type="OrthoDB" id="9814290at2"/>
<evidence type="ECO:0000256" key="1">
    <source>
        <dbReference type="ARBA" id="ARBA00004141"/>
    </source>
</evidence>